<dbReference type="EMBL" id="GGEC01035015">
    <property type="protein sequence ID" value="MBX15499.1"/>
    <property type="molecule type" value="Transcribed_RNA"/>
</dbReference>
<name>A0A2P2LBZ6_RHIMU</name>
<proteinExistence type="predicted"/>
<sequence length="69" mass="7641">MKSLEVVPSSGMDISPFIPPQRLWPMTTMFSTFRCNTAYSMAAPTPECFVWSYGGTMLAIFRTIKASPG</sequence>
<evidence type="ECO:0000313" key="1">
    <source>
        <dbReference type="EMBL" id="MBX15499.1"/>
    </source>
</evidence>
<dbReference type="AlphaFoldDB" id="A0A2P2LBZ6"/>
<accession>A0A2P2LBZ6</accession>
<reference evidence="1" key="1">
    <citation type="submission" date="2018-02" db="EMBL/GenBank/DDBJ databases">
        <title>Rhizophora mucronata_Transcriptome.</title>
        <authorList>
            <person name="Meera S.P."/>
            <person name="Sreeshan A."/>
            <person name="Augustine A."/>
        </authorList>
    </citation>
    <scope>NUCLEOTIDE SEQUENCE</scope>
    <source>
        <tissue evidence="1">Leaf</tissue>
    </source>
</reference>
<protein>
    <submittedName>
        <fullName evidence="1">Carbonic anhydrase 2 isoform X1</fullName>
    </submittedName>
</protein>
<organism evidence="1">
    <name type="scientific">Rhizophora mucronata</name>
    <name type="common">Asiatic mangrove</name>
    <dbReference type="NCBI Taxonomy" id="61149"/>
    <lineage>
        <taxon>Eukaryota</taxon>
        <taxon>Viridiplantae</taxon>
        <taxon>Streptophyta</taxon>
        <taxon>Embryophyta</taxon>
        <taxon>Tracheophyta</taxon>
        <taxon>Spermatophyta</taxon>
        <taxon>Magnoliopsida</taxon>
        <taxon>eudicotyledons</taxon>
        <taxon>Gunneridae</taxon>
        <taxon>Pentapetalae</taxon>
        <taxon>rosids</taxon>
        <taxon>fabids</taxon>
        <taxon>Malpighiales</taxon>
        <taxon>Rhizophoraceae</taxon>
        <taxon>Rhizophora</taxon>
    </lineage>
</organism>